<feature type="transmembrane region" description="Helical" evidence="13">
    <location>
        <begin position="628"/>
        <end position="645"/>
    </location>
</feature>
<dbReference type="Gene3D" id="1.10.238.10">
    <property type="entry name" value="EF-hand"/>
    <property type="match status" value="1"/>
</dbReference>
<evidence type="ECO:0000256" key="11">
    <source>
        <dbReference type="ARBA" id="ARBA00023002"/>
    </source>
</evidence>
<dbReference type="Pfam" id="PF01794">
    <property type="entry name" value="Ferric_reduct"/>
    <property type="match status" value="1"/>
</dbReference>
<dbReference type="SUPFAM" id="SSF52343">
    <property type="entry name" value="Ferredoxin reductase-like, C-terminal NADP-linked domain"/>
    <property type="match status" value="1"/>
</dbReference>
<dbReference type="PANTHER" id="PTHR11972:SF54">
    <property type="entry name" value="RESPIRATORY BURST OXIDASE HOMOLOG PROTEIN J-RELATED"/>
    <property type="match status" value="1"/>
</dbReference>
<feature type="transmembrane region" description="Helical" evidence="13">
    <location>
        <begin position="344"/>
        <end position="369"/>
    </location>
</feature>
<keyword evidence="12 13" id="KW-0472">Membrane</keyword>
<dbReference type="InterPro" id="IPR017938">
    <property type="entry name" value="Riboflavin_synthase-like_b-brl"/>
</dbReference>
<dbReference type="InterPro" id="IPR002048">
    <property type="entry name" value="EF_hand_dom"/>
</dbReference>
<feature type="transmembrane region" description="Helical" evidence="13">
    <location>
        <begin position="394"/>
        <end position="419"/>
    </location>
</feature>
<evidence type="ECO:0000256" key="4">
    <source>
        <dbReference type="ARBA" id="ARBA00022630"/>
    </source>
</evidence>
<evidence type="ECO:0000256" key="7">
    <source>
        <dbReference type="ARBA" id="ARBA00022827"/>
    </source>
</evidence>
<dbReference type="Gene3D" id="2.40.30.10">
    <property type="entry name" value="Translation factors"/>
    <property type="match status" value="1"/>
</dbReference>
<dbReference type="SFLD" id="SFLDG01169">
    <property type="entry name" value="NADPH_oxidase_subgroup_(NOX)"/>
    <property type="match status" value="1"/>
</dbReference>
<dbReference type="SUPFAM" id="SSF63380">
    <property type="entry name" value="Riboflavin synthase domain-like"/>
    <property type="match status" value="1"/>
</dbReference>
<proteinExistence type="inferred from homology"/>
<dbReference type="PROSITE" id="PS00018">
    <property type="entry name" value="EF_HAND_1"/>
    <property type="match status" value="1"/>
</dbReference>
<keyword evidence="5 13" id="KW-0812">Transmembrane</keyword>
<feature type="transmembrane region" description="Helical" evidence="13">
    <location>
        <begin position="440"/>
        <end position="460"/>
    </location>
</feature>
<feature type="domain" description="FAD-binding FR-type" evidence="15">
    <location>
        <begin position="493"/>
        <end position="622"/>
    </location>
</feature>
<keyword evidence="16" id="KW-1185">Reference proteome</keyword>
<keyword evidence="6" id="KW-0479">Metal-binding</keyword>
<dbReference type="InterPro" id="IPR018247">
    <property type="entry name" value="EF_Hand_1_Ca_BS"/>
</dbReference>
<keyword evidence="8" id="KW-0106">Calcium</keyword>
<keyword evidence="3" id="KW-0575">Peroxidase</keyword>
<evidence type="ECO:0000313" key="17">
    <source>
        <dbReference type="RefSeq" id="XP_020089951.1"/>
    </source>
</evidence>
<dbReference type="GO" id="GO:0004601">
    <property type="term" value="F:peroxidase activity"/>
    <property type="evidence" value="ECO:0007669"/>
    <property type="project" value="UniProtKB-KW"/>
</dbReference>
<dbReference type="RefSeq" id="XP_020089951.1">
    <property type="nucleotide sequence ID" value="XM_020234362.1"/>
</dbReference>
<evidence type="ECO:0000259" key="15">
    <source>
        <dbReference type="PROSITE" id="PS51384"/>
    </source>
</evidence>
<evidence type="ECO:0000256" key="9">
    <source>
        <dbReference type="ARBA" id="ARBA00022857"/>
    </source>
</evidence>
<dbReference type="Pfam" id="PF08022">
    <property type="entry name" value="FAD_binding_8"/>
    <property type="match status" value="1"/>
</dbReference>
<dbReference type="InterPro" id="IPR050369">
    <property type="entry name" value="RBOH/FRE"/>
</dbReference>
<evidence type="ECO:0000256" key="13">
    <source>
        <dbReference type="SAM" id="Phobius"/>
    </source>
</evidence>
<dbReference type="GO" id="GO:0005509">
    <property type="term" value="F:calcium ion binding"/>
    <property type="evidence" value="ECO:0007669"/>
    <property type="project" value="InterPro"/>
</dbReference>
<dbReference type="GO" id="GO:0016174">
    <property type="term" value="F:NAD(P)H oxidase H2O2-forming activity"/>
    <property type="evidence" value="ECO:0007669"/>
    <property type="project" value="TreeGrafter"/>
</dbReference>
<feature type="domain" description="EF-hand" evidence="14">
    <location>
        <begin position="137"/>
        <end position="172"/>
    </location>
</feature>
<dbReference type="InterPro" id="IPR013623">
    <property type="entry name" value="NADPH_Ox"/>
</dbReference>
<evidence type="ECO:0000256" key="6">
    <source>
        <dbReference type="ARBA" id="ARBA00022723"/>
    </source>
</evidence>
<comment type="subcellular location">
    <subcellularLocation>
        <location evidence="1">Membrane</location>
        <topology evidence="1">Multi-pass membrane protein</topology>
    </subcellularLocation>
</comment>
<keyword evidence="9" id="KW-0521">NADP</keyword>
<dbReference type="Proteomes" id="UP000515123">
    <property type="component" value="Linkage group 6"/>
</dbReference>
<evidence type="ECO:0000256" key="3">
    <source>
        <dbReference type="ARBA" id="ARBA00022559"/>
    </source>
</evidence>
<dbReference type="PRINTS" id="PR00466">
    <property type="entry name" value="GP91PHOX"/>
</dbReference>
<organism evidence="16 17">
    <name type="scientific">Ananas comosus</name>
    <name type="common">Pineapple</name>
    <name type="synonym">Ananas ananas</name>
    <dbReference type="NCBI Taxonomy" id="4615"/>
    <lineage>
        <taxon>Eukaryota</taxon>
        <taxon>Viridiplantae</taxon>
        <taxon>Streptophyta</taxon>
        <taxon>Embryophyta</taxon>
        <taxon>Tracheophyta</taxon>
        <taxon>Spermatophyta</taxon>
        <taxon>Magnoliopsida</taxon>
        <taxon>Liliopsida</taxon>
        <taxon>Poales</taxon>
        <taxon>Bromeliaceae</taxon>
        <taxon>Bromelioideae</taxon>
        <taxon>Ananas</taxon>
    </lineage>
</organism>
<evidence type="ECO:0000313" key="16">
    <source>
        <dbReference type="Proteomes" id="UP000515123"/>
    </source>
</evidence>
<dbReference type="InterPro" id="IPR017927">
    <property type="entry name" value="FAD-bd_FR_type"/>
</dbReference>
<evidence type="ECO:0000256" key="5">
    <source>
        <dbReference type="ARBA" id="ARBA00022692"/>
    </source>
</evidence>
<evidence type="ECO:0000256" key="12">
    <source>
        <dbReference type="ARBA" id="ARBA00023136"/>
    </source>
</evidence>
<dbReference type="InterPro" id="IPR011992">
    <property type="entry name" value="EF-hand-dom_pair"/>
</dbReference>
<dbReference type="Pfam" id="PF08030">
    <property type="entry name" value="NAD_binding_6"/>
    <property type="match status" value="1"/>
</dbReference>
<dbReference type="SUPFAM" id="SSF47473">
    <property type="entry name" value="EF-hand"/>
    <property type="match status" value="1"/>
</dbReference>
<dbReference type="InterPro" id="IPR013121">
    <property type="entry name" value="Fe_red_NAD-bd_6"/>
</dbReference>
<dbReference type="InterPro" id="IPR039261">
    <property type="entry name" value="FNR_nucleotide-bd"/>
</dbReference>
<dbReference type="GeneID" id="109711362"/>
<evidence type="ECO:0000259" key="14">
    <source>
        <dbReference type="PROSITE" id="PS50222"/>
    </source>
</evidence>
<reference evidence="17" key="2">
    <citation type="submission" date="2025-08" db="UniProtKB">
        <authorList>
            <consortium name="RefSeq"/>
        </authorList>
    </citation>
    <scope>IDENTIFICATION</scope>
    <source>
        <tissue evidence="17">Leaf</tissue>
    </source>
</reference>
<keyword evidence="7" id="KW-0274">FAD</keyword>
<dbReference type="Gene3D" id="3.40.50.80">
    <property type="entry name" value="Nucleotide-binding domain of ferredoxin-NADP reductase (FNR) module"/>
    <property type="match status" value="1"/>
</dbReference>
<evidence type="ECO:0000256" key="1">
    <source>
        <dbReference type="ARBA" id="ARBA00004141"/>
    </source>
</evidence>
<protein>
    <submittedName>
        <fullName evidence="17">Respiratory burst oxidase homolog protein H isoform X1</fullName>
    </submittedName>
</protein>
<dbReference type="PANTHER" id="PTHR11972">
    <property type="entry name" value="NADPH OXIDASE"/>
    <property type="match status" value="1"/>
</dbReference>
<dbReference type="PROSITE" id="PS51384">
    <property type="entry name" value="FAD_FR"/>
    <property type="match status" value="1"/>
</dbReference>
<gene>
    <name evidence="17" type="primary">LOC109711362</name>
</gene>
<dbReference type="Pfam" id="PF08414">
    <property type="entry name" value="NADPH_Ox"/>
    <property type="match status" value="1"/>
</dbReference>
<dbReference type="InterPro" id="IPR013112">
    <property type="entry name" value="FAD-bd_8"/>
</dbReference>
<keyword evidence="10 13" id="KW-1133">Transmembrane helix</keyword>
<sequence length="810" mass="92280">MAAASPQPRDCAAVPVDDILAHDLDSAGAGGSGAGAGRPRLSRARSSAQIGLWTLRLLDKALRGKDGWKAVEKRFEQFALDGRLPKENFGKCIGMADFTEVAGELFVALARRRNLELGNGITLDELKEFWEEMTDQNFDSRLRIFFDMCDKSGDGKLTEDEVKEVFILSASADKLAKLKSHAAAYASLIMEGLDPDDLGYIEIWQLETLLFRGAVSIQENDKFLKRMNSLARTMTPRRYRNPIKRCVTKTADFIHENWKRIWLISLWLTLNVCLFIWKFEQYKRRAAFEVMGDCVCIAKGAAETLKLNMVLILFPVCRNTLTRLRSTGLSKIIPFDDNINFHKVIALAIVIGSLVHTLAHVTCNFLRLINCPQSKFMITLGPNFNYHQPTYPSLLASAPGVTGILMIVIMAFSFTLATHSFRRSVVKLPSPLHHLAGFNAFWYAHHLLPLLYVLLVVHPFFIFRKWYKKGTWMYLAIPVLFYASERLIRKYREKNYRVRIIKAAIYPGNVLSIYMEKPPGFKYKSGMYLFVKCPDVSSFEWHPFSLTSAQGDDYLSVHIRNTGDWTRKLRNLFAMVCEIPVTSKDGSLLRLKTTVADAGLEETSRRLPKLLIDGPYGAPAQDYKKYDILLLIGLGIGATPFISILKDLLNNIKSDEEMQRIHKPEINNLKSNVRGRAYFHWVTREQGSFGWFKGVMDDVAESDHNHIIEMHNYLTSVYFEDNERSALLAMAQELRHAKNGVNVVSESRIRSHFGRPNWRKVFSNLANAHKCSLIGVFYCGSPTLTKELRDISKEFSHTTSTQFHFHKENF</sequence>
<dbReference type="OrthoDB" id="167398at2759"/>
<dbReference type="InterPro" id="IPR013130">
    <property type="entry name" value="Fe3_Rdtase_TM_dom"/>
</dbReference>
<reference evidence="16" key="1">
    <citation type="journal article" date="2015" name="Nat. Genet.">
        <title>The pineapple genome and the evolution of CAM photosynthesis.</title>
        <authorList>
            <person name="Ming R."/>
            <person name="VanBuren R."/>
            <person name="Wai C.M."/>
            <person name="Tang H."/>
            <person name="Schatz M.C."/>
            <person name="Bowers J.E."/>
            <person name="Lyons E."/>
            <person name="Wang M.L."/>
            <person name="Chen J."/>
            <person name="Biggers E."/>
            <person name="Zhang J."/>
            <person name="Huang L."/>
            <person name="Zhang L."/>
            <person name="Miao W."/>
            <person name="Zhang J."/>
            <person name="Ye Z."/>
            <person name="Miao C."/>
            <person name="Lin Z."/>
            <person name="Wang H."/>
            <person name="Zhou H."/>
            <person name="Yim W.C."/>
            <person name="Priest H.D."/>
            <person name="Zheng C."/>
            <person name="Woodhouse M."/>
            <person name="Edger P.P."/>
            <person name="Guyot R."/>
            <person name="Guo H.B."/>
            <person name="Guo H."/>
            <person name="Zheng G."/>
            <person name="Singh R."/>
            <person name="Sharma A."/>
            <person name="Min X."/>
            <person name="Zheng Y."/>
            <person name="Lee H."/>
            <person name="Gurtowski J."/>
            <person name="Sedlazeck F.J."/>
            <person name="Harkess A."/>
            <person name="McKain M.R."/>
            <person name="Liao Z."/>
            <person name="Fang J."/>
            <person name="Liu J."/>
            <person name="Zhang X."/>
            <person name="Zhang Q."/>
            <person name="Hu W."/>
            <person name="Qin Y."/>
            <person name="Wang K."/>
            <person name="Chen L.Y."/>
            <person name="Shirley N."/>
            <person name="Lin Y.R."/>
            <person name="Liu L.Y."/>
            <person name="Hernandez A.G."/>
            <person name="Wright C.L."/>
            <person name="Bulone V."/>
            <person name="Tuskan G.A."/>
            <person name="Heath K."/>
            <person name="Zee F."/>
            <person name="Moore P.H."/>
            <person name="Sunkar R."/>
            <person name="Leebens-Mack J.H."/>
            <person name="Mockler T."/>
            <person name="Bennetzen J.L."/>
            <person name="Freeling M."/>
            <person name="Sankoff D."/>
            <person name="Paterson A.H."/>
            <person name="Zhu X."/>
            <person name="Yang X."/>
            <person name="Smith J.A."/>
            <person name="Cushman J.C."/>
            <person name="Paull R.E."/>
            <person name="Yu Q."/>
        </authorList>
    </citation>
    <scope>NUCLEOTIDE SEQUENCE [LARGE SCALE GENOMIC DNA]</scope>
    <source>
        <strain evidence="16">cv. F153</strain>
    </source>
</reference>
<dbReference type="FunFam" id="2.40.30.10:FF:000019">
    <property type="entry name" value="Respiratory burst oxidase homolog A"/>
    <property type="match status" value="1"/>
</dbReference>
<dbReference type="AlphaFoldDB" id="A0A6P5F1G1"/>
<dbReference type="PROSITE" id="PS50222">
    <property type="entry name" value="EF_HAND_2"/>
    <property type="match status" value="1"/>
</dbReference>
<name>A0A6P5F1G1_ANACO</name>
<keyword evidence="4" id="KW-0285">Flavoprotein</keyword>
<accession>A0A6P5F1G1</accession>
<evidence type="ECO:0000256" key="10">
    <source>
        <dbReference type="ARBA" id="ARBA00022989"/>
    </source>
</evidence>
<comment type="similarity">
    <text evidence="2">Belongs to the RBOH (TC 5.B.1.3) family.</text>
</comment>
<dbReference type="CDD" id="cd06186">
    <property type="entry name" value="NOX_Duox_like_FAD_NADP"/>
    <property type="match status" value="1"/>
</dbReference>
<dbReference type="CDD" id="cd00051">
    <property type="entry name" value="EFh"/>
    <property type="match status" value="1"/>
</dbReference>
<evidence type="ECO:0000256" key="2">
    <source>
        <dbReference type="ARBA" id="ARBA00007975"/>
    </source>
</evidence>
<keyword evidence="11" id="KW-0560">Oxidoreductase</keyword>
<dbReference type="InterPro" id="IPR000778">
    <property type="entry name" value="Cyt_b245_heavy_chain"/>
</dbReference>
<dbReference type="GO" id="GO:0005886">
    <property type="term" value="C:plasma membrane"/>
    <property type="evidence" value="ECO:0007669"/>
    <property type="project" value="TreeGrafter"/>
</dbReference>
<evidence type="ECO:0000256" key="8">
    <source>
        <dbReference type="ARBA" id="ARBA00022837"/>
    </source>
</evidence>